<dbReference type="AlphaFoldDB" id="A0A2G6E874"/>
<evidence type="ECO:0000313" key="4">
    <source>
        <dbReference type="Proteomes" id="UP000229740"/>
    </source>
</evidence>
<sequence length="376" mass="41752">MKKAKILYVNHVSYLGGAEIALVNFLSRCNRARYEPVVLAPEGALTQELDAIDIRCEAIPVLPGLNRYTAMRVLHRMPLLWEKARHEQPDLIHGNTNFAALYSGILGQLLQIPSLGHIRDIETLGRLGRPLIRKNSALIAISKAVERYLLHEQMPPAKIHRIYDGVDLQSYANSAELRKEGSSGPVIGIVGQIGSRKGHIFLLEALRDLVTDFPALKLWIVGVEPEHSTEHSTQQLRDAIMHWKLQDHVTFWGFRSDIPDMLRQLDVLALPSLQEPFGKIVIEAMAIGTAVVASRVGGVPEIVEDRKSGLLVPPADAAALRDALALLLSDAELRLKIGLAGQQRVRTHFSIQRNVAGTEAVYEKLLQARKTELNDH</sequence>
<dbReference type="Pfam" id="PF00534">
    <property type="entry name" value="Glycos_transf_1"/>
    <property type="match status" value="1"/>
</dbReference>
<feature type="domain" description="Glycosyl transferase family 1" evidence="1">
    <location>
        <begin position="183"/>
        <end position="343"/>
    </location>
</feature>
<dbReference type="SUPFAM" id="SSF53756">
    <property type="entry name" value="UDP-Glycosyltransferase/glycogen phosphorylase"/>
    <property type="match status" value="1"/>
</dbReference>
<dbReference type="EMBL" id="PDPS01000023">
    <property type="protein sequence ID" value="PID58290.1"/>
    <property type="molecule type" value="Genomic_DNA"/>
</dbReference>
<accession>A0A2G6E874</accession>
<dbReference type="PANTHER" id="PTHR12526">
    <property type="entry name" value="GLYCOSYLTRANSFERASE"/>
    <property type="match status" value="1"/>
</dbReference>
<protein>
    <recommendedName>
        <fullName evidence="5">Glycosyltransferase family 1 protein</fullName>
    </recommendedName>
</protein>
<dbReference type="InterPro" id="IPR001296">
    <property type="entry name" value="Glyco_trans_1"/>
</dbReference>
<dbReference type="Proteomes" id="UP000229740">
    <property type="component" value="Unassembled WGS sequence"/>
</dbReference>
<evidence type="ECO:0008006" key="5">
    <source>
        <dbReference type="Google" id="ProtNLM"/>
    </source>
</evidence>
<dbReference type="GO" id="GO:0016757">
    <property type="term" value="F:glycosyltransferase activity"/>
    <property type="evidence" value="ECO:0007669"/>
    <property type="project" value="InterPro"/>
</dbReference>
<evidence type="ECO:0000259" key="1">
    <source>
        <dbReference type="Pfam" id="PF00534"/>
    </source>
</evidence>
<name>A0A2G6E874_9BACT</name>
<dbReference type="Pfam" id="PF13439">
    <property type="entry name" value="Glyco_transf_4"/>
    <property type="match status" value="1"/>
</dbReference>
<comment type="caution">
    <text evidence="3">The sequence shown here is derived from an EMBL/GenBank/DDBJ whole genome shotgun (WGS) entry which is preliminary data.</text>
</comment>
<gene>
    <name evidence="3" type="ORF">CSB45_04280</name>
</gene>
<evidence type="ECO:0000313" key="3">
    <source>
        <dbReference type="EMBL" id="PID58290.1"/>
    </source>
</evidence>
<dbReference type="InterPro" id="IPR028098">
    <property type="entry name" value="Glyco_trans_4-like_N"/>
</dbReference>
<organism evidence="3 4">
    <name type="scientific">candidate division KSB3 bacterium</name>
    <dbReference type="NCBI Taxonomy" id="2044937"/>
    <lineage>
        <taxon>Bacteria</taxon>
        <taxon>candidate division KSB3</taxon>
    </lineage>
</organism>
<reference evidence="3 4" key="1">
    <citation type="submission" date="2017-10" db="EMBL/GenBank/DDBJ databases">
        <title>Novel microbial diversity and functional potential in the marine mammal oral microbiome.</title>
        <authorList>
            <person name="Dudek N.K."/>
            <person name="Sun C.L."/>
            <person name="Burstein D."/>
            <person name="Kantor R.S."/>
            <person name="Aliaga Goltsman D.S."/>
            <person name="Bik E.M."/>
            <person name="Thomas B.C."/>
            <person name="Banfield J.F."/>
            <person name="Relman D.A."/>
        </authorList>
    </citation>
    <scope>NUCLEOTIDE SEQUENCE [LARGE SCALE GENOMIC DNA]</scope>
    <source>
        <strain evidence="3">DOLZORAL124_49_17</strain>
    </source>
</reference>
<feature type="domain" description="Glycosyltransferase subfamily 4-like N-terminal" evidence="2">
    <location>
        <begin position="16"/>
        <end position="169"/>
    </location>
</feature>
<proteinExistence type="predicted"/>
<dbReference type="PANTHER" id="PTHR12526:SF630">
    <property type="entry name" value="GLYCOSYLTRANSFERASE"/>
    <property type="match status" value="1"/>
</dbReference>
<evidence type="ECO:0000259" key="2">
    <source>
        <dbReference type="Pfam" id="PF13439"/>
    </source>
</evidence>
<dbReference type="Gene3D" id="3.40.50.2000">
    <property type="entry name" value="Glycogen Phosphorylase B"/>
    <property type="match status" value="2"/>
</dbReference>
<dbReference type="CDD" id="cd03801">
    <property type="entry name" value="GT4_PimA-like"/>
    <property type="match status" value="1"/>
</dbReference>